<name>A0ABY2HDQ1_9HYPO</name>
<evidence type="ECO:0000313" key="10">
    <source>
        <dbReference type="EMBL" id="TFB06470.1"/>
    </source>
</evidence>
<dbReference type="Gene3D" id="2.60.40.1710">
    <property type="entry name" value="Subtilisin-like superfamily"/>
    <property type="match status" value="1"/>
</dbReference>
<keyword evidence="4" id="KW-0378">Hydrolase</keyword>
<dbReference type="GO" id="GO:0008233">
    <property type="term" value="F:peptidase activity"/>
    <property type="evidence" value="ECO:0007669"/>
    <property type="project" value="UniProtKB-KW"/>
</dbReference>
<protein>
    <submittedName>
        <fullName evidence="10">Minor extracellular protease vpr</fullName>
    </submittedName>
</protein>
<dbReference type="InterPro" id="IPR015500">
    <property type="entry name" value="Peptidase_S8_subtilisin-rel"/>
</dbReference>
<dbReference type="PANTHER" id="PTHR43806:SF66">
    <property type="entry name" value="SERIN ENDOPEPTIDASE"/>
    <property type="match status" value="1"/>
</dbReference>
<dbReference type="Pfam" id="PF00082">
    <property type="entry name" value="Peptidase_S8"/>
    <property type="match status" value="1"/>
</dbReference>
<dbReference type="InterPro" id="IPR022398">
    <property type="entry name" value="Peptidase_S8_His-AS"/>
</dbReference>
<proteinExistence type="inferred from homology"/>
<organism evidence="10 11">
    <name type="scientific">Trichoderma ghanense</name>
    <dbReference type="NCBI Taxonomy" id="65468"/>
    <lineage>
        <taxon>Eukaryota</taxon>
        <taxon>Fungi</taxon>
        <taxon>Dikarya</taxon>
        <taxon>Ascomycota</taxon>
        <taxon>Pezizomycotina</taxon>
        <taxon>Sordariomycetes</taxon>
        <taxon>Hypocreomycetidae</taxon>
        <taxon>Hypocreales</taxon>
        <taxon>Hypocreaceae</taxon>
        <taxon>Trichoderma</taxon>
    </lineage>
</organism>
<evidence type="ECO:0000259" key="9">
    <source>
        <dbReference type="Pfam" id="PF06280"/>
    </source>
</evidence>
<dbReference type="PRINTS" id="PR00723">
    <property type="entry name" value="SUBTILISIN"/>
</dbReference>
<gene>
    <name evidence="10" type="ORF">CCMA1212_001828</name>
</gene>
<dbReference type="Gene3D" id="3.40.50.200">
    <property type="entry name" value="Peptidase S8/S53 domain"/>
    <property type="match status" value="2"/>
</dbReference>
<evidence type="ECO:0000313" key="11">
    <source>
        <dbReference type="Proteomes" id="UP001642720"/>
    </source>
</evidence>
<comment type="caution">
    <text evidence="10">The sequence shown here is derived from an EMBL/GenBank/DDBJ whole genome shotgun (WGS) entry which is preliminary data.</text>
</comment>
<dbReference type="PROSITE" id="PS00137">
    <property type="entry name" value="SUBTILASE_HIS"/>
    <property type="match status" value="1"/>
</dbReference>
<evidence type="ECO:0000256" key="5">
    <source>
        <dbReference type="ARBA" id="ARBA00022825"/>
    </source>
</evidence>
<dbReference type="CDD" id="cd07489">
    <property type="entry name" value="Peptidases_S8_5"/>
    <property type="match status" value="1"/>
</dbReference>
<dbReference type="PROSITE" id="PS51892">
    <property type="entry name" value="SUBTILASE"/>
    <property type="match status" value="1"/>
</dbReference>
<dbReference type="InterPro" id="IPR010435">
    <property type="entry name" value="C5a/SBT2-like_Fn3"/>
</dbReference>
<dbReference type="Pfam" id="PF06280">
    <property type="entry name" value="fn3_5"/>
    <property type="match status" value="1"/>
</dbReference>
<evidence type="ECO:0000256" key="7">
    <source>
        <dbReference type="SAM" id="SignalP"/>
    </source>
</evidence>
<dbReference type="GO" id="GO:0006508">
    <property type="term" value="P:proteolysis"/>
    <property type="evidence" value="ECO:0007669"/>
    <property type="project" value="UniProtKB-KW"/>
</dbReference>
<dbReference type="InterPro" id="IPR050131">
    <property type="entry name" value="Peptidase_S8_subtilisin-like"/>
</dbReference>
<dbReference type="RefSeq" id="XP_073562671.1">
    <property type="nucleotide sequence ID" value="XM_073699242.1"/>
</dbReference>
<evidence type="ECO:0000256" key="3">
    <source>
        <dbReference type="ARBA" id="ARBA00022729"/>
    </source>
</evidence>
<dbReference type="EMBL" id="PPTA01000002">
    <property type="protein sequence ID" value="TFB06470.1"/>
    <property type="molecule type" value="Genomic_DNA"/>
</dbReference>
<feature type="chain" id="PRO_5047075205" evidence="7">
    <location>
        <begin position="24"/>
        <end position="846"/>
    </location>
</feature>
<feature type="domain" description="C5a peptidase/Subtilisin-like protease SBT2-like Fn3-like" evidence="9">
    <location>
        <begin position="615"/>
        <end position="723"/>
    </location>
</feature>
<comment type="caution">
    <text evidence="6">Lacks conserved residue(s) required for the propagation of feature annotation.</text>
</comment>
<evidence type="ECO:0000256" key="2">
    <source>
        <dbReference type="ARBA" id="ARBA00022670"/>
    </source>
</evidence>
<evidence type="ECO:0000256" key="1">
    <source>
        <dbReference type="ARBA" id="ARBA00011073"/>
    </source>
</evidence>
<sequence>MVAYLRLLPILGLLVIETARVNAVSLENDRPRTAGNWDYIPGAYIIEYEDGHENEASLFSDLHTRGIPATKRMGLSYSLFKGASIQLDAIDLDPHHASTKIASLTSVKNVWPVRYFQHLANGKRTFGDSYIGNLNSLSKHSMKAAAENDIVGYAPHVITQVDKLHAEGFAGGCFGKGCIISYGMDLIGDGFNGTNTPVPGPYPQDCLGHGTHVAGIIAAQENPLGFVGAAYGANLGMYKALNCAGVSSNDVLIAAFNEAYEDGSDIISLSVGIISGWKEDPLSVAVSRIIDAGVPCVIANGNNGPFVFSSATPADGKGVMAVASIENTMTPLLGTEGFTSLDGSSDNLTSFVWVPGTPAFPNITLPLWLVAPNATADGTWTACSPLNDNALADLSDNIVLVELSGCSDPDIANNLLKNNAKYIMFYNSDDNLSNLYSVSTTPDTLGAGMVPLQQVLEWRDLLGNGTQVYATMVEPQSANITAAYFPNDSNGGYVDDFSSWGPTWEADLNPRSSTPGGSILSTYPLSMGGYYVDSGTSMAAPLMASIYALIMEARSIKDPKALMSLVSSTAKQTKYYDSYNGVFYEGLAPVAQQGAGLAQAYDAVHATTSPSVSSISFNDTDHFVNSTVFTVSNGAEQAVTYSIGHVPSLSRETYKTGQLTLGRSTTPNDAAVSLAFSESKVTVPAGGSVRITVEVTPPQGLNASNLPVYGGYITLGGSNGESLVLLGSQPSTSSSIDYPALGVEADAGIPLLRADIIPLGSTPAKTSNVLGVDVAGSLHGYPVRWLNTNINQVAFNGVTQEGTILPEGNYAVLLRALKIFGDEENPDDYFTKQTRSFNIKYTSTAA</sequence>
<dbReference type="GeneID" id="300573692"/>
<feature type="signal peptide" evidence="7">
    <location>
        <begin position="1"/>
        <end position="23"/>
    </location>
</feature>
<dbReference type="InterPro" id="IPR036852">
    <property type="entry name" value="Peptidase_S8/S53_dom_sf"/>
</dbReference>
<keyword evidence="2 10" id="KW-0645">Protease</keyword>
<evidence type="ECO:0000256" key="4">
    <source>
        <dbReference type="ARBA" id="ARBA00022801"/>
    </source>
</evidence>
<dbReference type="InterPro" id="IPR034187">
    <property type="entry name" value="Peptidases_S8_5"/>
</dbReference>
<keyword evidence="5" id="KW-0720">Serine protease</keyword>
<dbReference type="Proteomes" id="UP001642720">
    <property type="component" value="Unassembled WGS sequence"/>
</dbReference>
<dbReference type="InterPro" id="IPR000209">
    <property type="entry name" value="Peptidase_S8/S53_dom"/>
</dbReference>
<comment type="similarity">
    <text evidence="1 6">Belongs to the peptidase S8 family.</text>
</comment>
<accession>A0ABY2HDQ1</accession>
<dbReference type="PANTHER" id="PTHR43806">
    <property type="entry name" value="PEPTIDASE S8"/>
    <property type="match status" value="1"/>
</dbReference>
<reference evidence="10 11" key="1">
    <citation type="submission" date="2018-01" db="EMBL/GenBank/DDBJ databases">
        <title>Genome characterization of the sugarcane-associated fungus Trichoderma ghanense CCMA-1212 and their application in lignocelulose bioconversion.</title>
        <authorList>
            <person name="Steindorff A.S."/>
            <person name="Mendes T.D."/>
            <person name="Vilela E.S.D."/>
            <person name="Rodrigues D.S."/>
            <person name="Formighieri E.F."/>
            <person name="Melo I.S."/>
            <person name="Favaro L.C.L."/>
        </authorList>
    </citation>
    <scope>NUCLEOTIDE SEQUENCE [LARGE SCALE GENOMIC DNA]</scope>
    <source>
        <strain evidence="10 11">CCMA-1212</strain>
    </source>
</reference>
<keyword evidence="3 7" id="KW-0732">Signal</keyword>
<keyword evidence="11" id="KW-1185">Reference proteome</keyword>
<dbReference type="SUPFAM" id="SSF52743">
    <property type="entry name" value="Subtilisin-like"/>
    <property type="match status" value="1"/>
</dbReference>
<evidence type="ECO:0000259" key="8">
    <source>
        <dbReference type="Pfam" id="PF00082"/>
    </source>
</evidence>
<evidence type="ECO:0000256" key="6">
    <source>
        <dbReference type="PROSITE-ProRule" id="PRU01240"/>
    </source>
</evidence>
<feature type="domain" description="Peptidase S8/S53" evidence="8">
    <location>
        <begin position="194"/>
        <end position="573"/>
    </location>
</feature>